<evidence type="ECO:0008006" key="5">
    <source>
        <dbReference type="Google" id="ProtNLM"/>
    </source>
</evidence>
<comment type="caution">
    <text evidence="3">The sequence shown here is derived from an EMBL/GenBank/DDBJ whole genome shotgun (WGS) entry which is preliminary data.</text>
</comment>
<accession>A0A8J4M4J4</accession>
<evidence type="ECO:0000313" key="4">
    <source>
        <dbReference type="Proteomes" id="UP000677918"/>
    </source>
</evidence>
<sequence length="587" mass="67226">MSILVKTIRVSGLRGLQNIEVHLEKTTVITGMNNTGKTSLLKALQIALGNSQFVSYDDFYVSEDRNTDKIVIDVCIVPMDETDSITDTFSDQWEALFTDDRIKLNNQGNFIVPLRTVVTYDPIKTTYKSQKYVLSDWPSFRDENQKYWFDYENGSEKNFNFEEIPFFYIDAQRDILEDMKVKSSYLGKMISKIEYSQEDIEEIEEQIKILNEQAVSRSSILSDIKTTLRDLNTAMDTSSEGVDITPFTKKIRDLNKGLSIYYSDNKDSFSMEYHGMGTRSWSSLLVLKSFVNLLNKNALREHAPFFPILAIEEPEAHLHPNAQKKLYSQISGIKGQKIISTHSPYVAASCELNQIRNFYKDQESVGCGSIDFISLKSEDIRKIRRQVINTRGELFFSRSIIFIEGETEEQALPLFFEKYFGVTPIELGVDIIGVGGYGNYLPFIRFADALSIPWFILSDAEAKVVDSVTNQFLESNSSKLQGDVITFLHDGNDFEAELVSCGYREEIKDAILKVELPQCYSPQHEQAKEREIVSYNDEKLLQIISSEKTRYGHLIAESIINREKEIPDKVKELFNKLESVFRSVADE</sequence>
<name>A0A8J4M4J4_9BACL</name>
<dbReference type="PANTHER" id="PTHR43581:SF4">
    <property type="entry name" value="ATP_GTP PHOSPHATASE"/>
    <property type="match status" value="1"/>
</dbReference>
<feature type="domain" description="Endonuclease GajA/Old nuclease/RecF-like AAA" evidence="1">
    <location>
        <begin position="6"/>
        <end position="347"/>
    </location>
</feature>
<evidence type="ECO:0000259" key="2">
    <source>
        <dbReference type="Pfam" id="PF20469"/>
    </source>
</evidence>
<proteinExistence type="predicted"/>
<dbReference type="EMBL" id="BOVK01000079">
    <property type="protein sequence ID" value="GIQ71317.1"/>
    <property type="molecule type" value="Genomic_DNA"/>
</dbReference>
<dbReference type="AlphaFoldDB" id="A0A8J4M4J4"/>
<dbReference type="PANTHER" id="PTHR43581">
    <property type="entry name" value="ATP/GTP PHOSPHATASE"/>
    <property type="match status" value="1"/>
</dbReference>
<feature type="domain" description="OLD protein-like TOPRIM" evidence="2">
    <location>
        <begin position="395"/>
        <end position="459"/>
    </location>
</feature>
<protein>
    <recommendedName>
        <fullName evidence="5">DUF2813 domain-containing protein</fullName>
    </recommendedName>
</protein>
<dbReference type="RefSeq" id="WP_213414113.1">
    <property type="nucleotide sequence ID" value="NZ_BOVK01000079.1"/>
</dbReference>
<dbReference type="Pfam" id="PF13175">
    <property type="entry name" value="AAA_15"/>
    <property type="match status" value="1"/>
</dbReference>
<dbReference type="CDD" id="cd01026">
    <property type="entry name" value="TOPRIM_OLD"/>
    <property type="match status" value="1"/>
</dbReference>
<dbReference type="InterPro" id="IPR034139">
    <property type="entry name" value="TOPRIM_OLD"/>
</dbReference>
<dbReference type="InterPro" id="IPR051396">
    <property type="entry name" value="Bact_Antivir_Def_Nuclease"/>
</dbReference>
<dbReference type="InterPro" id="IPR027417">
    <property type="entry name" value="P-loop_NTPase"/>
</dbReference>
<dbReference type="Proteomes" id="UP000677918">
    <property type="component" value="Unassembled WGS sequence"/>
</dbReference>
<dbReference type="Gene3D" id="3.40.50.300">
    <property type="entry name" value="P-loop containing nucleotide triphosphate hydrolases"/>
    <property type="match status" value="1"/>
</dbReference>
<reference evidence="3" key="1">
    <citation type="submission" date="2021-04" db="EMBL/GenBank/DDBJ databases">
        <title>Draft genome sequence of Xylanibacillus composti strain K13.</title>
        <authorList>
            <person name="Uke A."/>
            <person name="Chhe C."/>
            <person name="Baramee S."/>
            <person name="Kosugi A."/>
        </authorList>
    </citation>
    <scope>NUCLEOTIDE SEQUENCE</scope>
    <source>
        <strain evidence="3">K13</strain>
    </source>
</reference>
<evidence type="ECO:0000313" key="3">
    <source>
        <dbReference type="EMBL" id="GIQ71317.1"/>
    </source>
</evidence>
<evidence type="ECO:0000259" key="1">
    <source>
        <dbReference type="Pfam" id="PF13175"/>
    </source>
</evidence>
<gene>
    <name evidence="3" type="ORF">XYCOK13_41410</name>
</gene>
<keyword evidence="4" id="KW-1185">Reference proteome</keyword>
<dbReference type="SUPFAM" id="SSF52540">
    <property type="entry name" value="P-loop containing nucleoside triphosphate hydrolases"/>
    <property type="match status" value="1"/>
</dbReference>
<dbReference type="InterPro" id="IPR041685">
    <property type="entry name" value="AAA_GajA/Old/RecF-like"/>
</dbReference>
<dbReference type="Pfam" id="PF20469">
    <property type="entry name" value="OLD-like_TOPRIM"/>
    <property type="match status" value="1"/>
</dbReference>
<organism evidence="3 4">
    <name type="scientific">Xylanibacillus composti</name>
    <dbReference type="NCBI Taxonomy" id="1572762"/>
    <lineage>
        <taxon>Bacteria</taxon>
        <taxon>Bacillati</taxon>
        <taxon>Bacillota</taxon>
        <taxon>Bacilli</taxon>
        <taxon>Bacillales</taxon>
        <taxon>Paenibacillaceae</taxon>
        <taxon>Xylanibacillus</taxon>
    </lineage>
</organism>